<dbReference type="Pfam" id="PF16670">
    <property type="entry name" value="PI-PLC-C1"/>
    <property type="match status" value="1"/>
</dbReference>
<keyword evidence="4" id="KW-1185">Reference proteome</keyword>
<feature type="signal peptide" evidence="2">
    <location>
        <begin position="1"/>
        <end position="24"/>
    </location>
</feature>
<dbReference type="CDD" id="cd08589">
    <property type="entry name" value="PI-PLCc_SaPLC1_like"/>
    <property type="match status" value="1"/>
</dbReference>
<dbReference type="SUPFAM" id="SSF51695">
    <property type="entry name" value="PLC-like phosphodiesterases"/>
    <property type="match status" value="1"/>
</dbReference>
<proteinExistence type="predicted"/>
<feature type="chain" id="PRO_5046278962" evidence="2">
    <location>
        <begin position="25"/>
        <end position="369"/>
    </location>
</feature>
<keyword evidence="2" id="KW-0732">Signal</keyword>
<gene>
    <name evidence="3" type="ORF">PQU94_15735</name>
</gene>
<evidence type="ECO:0000256" key="1">
    <source>
        <dbReference type="SAM" id="MobiDB-lite"/>
    </source>
</evidence>
<dbReference type="InterPro" id="IPR032075">
    <property type="entry name" value="PI-PLC-C1"/>
</dbReference>
<dbReference type="RefSeq" id="WP_272742388.1">
    <property type="nucleotide sequence ID" value="NZ_JAQQKW010000011.1"/>
</dbReference>
<evidence type="ECO:0000313" key="4">
    <source>
        <dbReference type="Proteomes" id="UP001216595"/>
    </source>
</evidence>
<comment type="caution">
    <text evidence="3">The sequence shown here is derived from an EMBL/GenBank/DDBJ whole genome shotgun (WGS) entry which is preliminary data.</text>
</comment>
<accession>A0ABT5IIK8</accession>
<name>A0ABT5IIK8_9CAUL</name>
<protein>
    <submittedName>
        <fullName evidence="3">Phosphatidylinositol-specific phospholipase C1-like protein</fullName>
    </submittedName>
</protein>
<dbReference type="InterPro" id="IPR017946">
    <property type="entry name" value="PLC-like_Pdiesterase_TIM-brl"/>
</dbReference>
<evidence type="ECO:0000313" key="3">
    <source>
        <dbReference type="EMBL" id="MDC7695728.1"/>
    </source>
</evidence>
<dbReference type="Proteomes" id="UP001216595">
    <property type="component" value="Unassembled WGS sequence"/>
</dbReference>
<dbReference type="Gene3D" id="3.20.20.190">
    <property type="entry name" value="Phosphatidylinositol (PI) phosphodiesterase"/>
    <property type="match status" value="1"/>
</dbReference>
<sequence>MTRRSTRLLMAAFAAALTALPVVAAAQSLEPSAPAGLHMNDLQAVGTHNSYKIAIPPKELALIAARNAQGAQSLDYGHLPLATQLDLGMRQLEIDFVYDPDGDRYAHPRLPQISGEPYDGSDMDRPGFKVLHMPDVDVRSHCHTFVQCLTQIRDWSDAHPGHVPLLIMMNAKDGAPSLDGGVKPLDYDAKAFDALDAEIRSVFGPERLITPDEVRGTHKTLREGAMAGGWPALEAARGKVFFALDEGPQKVAVYMRGHASLEGLPVFVNSVSEDADHAAYFTLNDPVKQFERIQAAVKAGFMVRTRADDSTTEARRNDLRRFARALASGAQYISTDYPTPRSDWSPYQVRLPDGMSARANPVRPPQTRP</sequence>
<organism evidence="3 4">
    <name type="scientific">Asticcacaulis currens</name>
    <dbReference type="NCBI Taxonomy" id="2984210"/>
    <lineage>
        <taxon>Bacteria</taxon>
        <taxon>Pseudomonadati</taxon>
        <taxon>Pseudomonadota</taxon>
        <taxon>Alphaproteobacteria</taxon>
        <taxon>Caulobacterales</taxon>
        <taxon>Caulobacteraceae</taxon>
        <taxon>Asticcacaulis</taxon>
    </lineage>
</organism>
<evidence type="ECO:0000256" key="2">
    <source>
        <dbReference type="SAM" id="SignalP"/>
    </source>
</evidence>
<feature type="region of interest" description="Disordered" evidence="1">
    <location>
        <begin position="334"/>
        <end position="369"/>
    </location>
</feature>
<reference evidence="3 4" key="1">
    <citation type="submission" date="2023-01" db="EMBL/GenBank/DDBJ databases">
        <title>Novel species of the genus Asticcacaulis isolated from rivers.</title>
        <authorList>
            <person name="Lu H."/>
        </authorList>
    </citation>
    <scope>NUCLEOTIDE SEQUENCE [LARGE SCALE GENOMIC DNA]</scope>
    <source>
        <strain evidence="3 4">DXS10W</strain>
    </source>
</reference>
<dbReference type="EMBL" id="JAQQKW010000011">
    <property type="protein sequence ID" value="MDC7695728.1"/>
    <property type="molecule type" value="Genomic_DNA"/>
</dbReference>